<keyword evidence="2" id="KW-1185">Reference proteome</keyword>
<organism evidence="1 2">
    <name type="scientific">Paramecium primaurelia</name>
    <dbReference type="NCBI Taxonomy" id="5886"/>
    <lineage>
        <taxon>Eukaryota</taxon>
        <taxon>Sar</taxon>
        <taxon>Alveolata</taxon>
        <taxon>Ciliophora</taxon>
        <taxon>Intramacronucleata</taxon>
        <taxon>Oligohymenophorea</taxon>
        <taxon>Peniculida</taxon>
        <taxon>Parameciidae</taxon>
        <taxon>Paramecium</taxon>
    </lineage>
</organism>
<reference evidence="1" key="1">
    <citation type="submission" date="2021-01" db="EMBL/GenBank/DDBJ databases">
        <authorList>
            <consortium name="Genoscope - CEA"/>
            <person name="William W."/>
        </authorList>
    </citation>
    <scope>NUCLEOTIDE SEQUENCE</scope>
</reference>
<comment type="caution">
    <text evidence="1">The sequence shown here is derived from an EMBL/GenBank/DDBJ whole genome shotgun (WGS) entry which is preliminary data.</text>
</comment>
<dbReference type="Proteomes" id="UP000688137">
    <property type="component" value="Unassembled WGS sequence"/>
</dbReference>
<name>A0A8S1PC73_PARPR</name>
<proteinExistence type="predicted"/>
<sequence length="55" mass="6779">MLMQTQDFFKKIVQYIKIFQHVHYVIQDINYIKLNVFNLALFNSKFCIDYEDIFP</sequence>
<dbReference type="AlphaFoldDB" id="A0A8S1PC73"/>
<dbReference type="EMBL" id="CAJJDM010000116">
    <property type="protein sequence ID" value="CAD8100609.1"/>
    <property type="molecule type" value="Genomic_DNA"/>
</dbReference>
<protein>
    <submittedName>
        <fullName evidence="1">Uncharacterized protein</fullName>
    </submittedName>
</protein>
<gene>
    <name evidence="1" type="ORF">PPRIM_AZ9-3.1.T1130005</name>
</gene>
<evidence type="ECO:0000313" key="2">
    <source>
        <dbReference type="Proteomes" id="UP000688137"/>
    </source>
</evidence>
<evidence type="ECO:0000313" key="1">
    <source>
        <dbReference type="EMBL" id="CAD8100609.1"/>
    </source>
</evidence>
<accession>A0A8S1PC73</accession>